<keyword evidence="3" id="KW-1185">Reference proteome</keyword>
<evidence type="ECO:0000313" key="2">
    <source>
        <dbReference type="EMBL" id="TKC01070.1"/>
    </source>
</evidence>
<dbReference type="RefSeq" id="WP_136825274.1">
    <property type="nucleotide sequence ID" value="NZ_SWBP01000001.1"/>
</dbReference>
<name>A0A4U1C591_9SPHI</name>
<proteinExistence type="predicted"/>
<dbReference type="EMBL" id="SWBP01000001">
    <property type="protein sequence ID" value="TKC01070.1"/>
    <property type="molecule type" value="Genomic_DNA"/>
</dbReference>
<dbReference type="AlphaFoldDB" id="A0A4U1C591"/>
<gene>
    <name evidence="2" type="ORF">FA046_05170</name>
</gene>
<comment type="caution">
    <text evidence="2">The sequence shown here is derived from an EMBL/GenBank/DDBJ whole genome shotgun (WGS) entry which is preliminary data.</text>
</comment>
<protein>
    <recommendedName>
        <fullName evidence="4">Outer membrane protein beta-barrel domain-containing protein</fullName>
    </recommendedName>
</protein>
<evidence type="ECO:0000313" key="3">
    <source>
        <dbReference type="Proteomes" id="UP000308181"/>
    </source>
</evidence>
<reference evidence="2 3" key="1">
    <citation type="submission" date="2019-04" db="EMBL/GenBank/DDBJ databases">
        <title>Pedobacter sp. AR-3-17 sp. nov., isolated from Arctic soil.</title>
        <authorList>
            <person name="Dahal R.H."/>
            <person name="Kim D.-U."/>
        </authorList>
    </citation>
    <scope>NUCLEOTIDE SEQUENCE [LARGE SCALE GENOMIC DNA]</scope>
    <source>
        <strain evidence="2 3">AR-3-17</strain>
    </source>
</reference>
<organism evidence="2 3">
    <name type="scientific">Pedobacter cryophilus</name>
    <dbReference type="NCBI Taxonomy" id="2571271"/>
    <lineage>
        <taxon>Bacteria</taxon>
        <taxon>Pseudomonadati</taxon>
        <taxon>Bacteroidota</taxon>
        <taxon>Sphingobacteriia</taxon>
        <taxon>Sphingobacteriales</taxon>
        <taxon>Sphingobacteriaceae</taxon>
        <taxon>Pedobacter</taxon>
    </lineage>
</organism>
<feature type="signal peptide" evidence="1">
    <location>
        <begin position="1"/>
        <end position="21"/>
    </location>
</feature>
<evidence type="ECO:0000256" key="1">
    <source>
        <dbReference type="SAM" id="SignalP"/>
    </source>
</evidence>
<keyword evidence="1" id="KW-0732">Signal</keyword>
<feature type="chain" id="PRO_5020678113" description="Outer membrane protein beta-barrel domain-containing protein" evidence="1">
    <location>
        <begin position="22"/>
        <end position="219"/>
    </location>
</feature>
<evidence type="ECO:0008006" key="4">
    <source>
        <dbReference type="Google" id="ProtNLM"/>
    </source>
</evidence>
<dbReference type="Proteomes" id="UP000308181">
    <property type="component" value="Unassembled WGS sequence"/>
</dbReference>
<sequence>MINAKTFCCLFAAIIISNHLAAQSKFTYGLKTGIQFSDAKLYEFRDPFPFYKYDNIVTAMYGGTEATEALFIGLNFDYALIKSNRIKLSGEIIYNRKGYEQVDILEQSTPEFPKYRILKSYIDIPLGLKIMPFKNSGFYISPSINNAFIISEKTVFPIVNNNSSEFEQRRARANTREINLTGFRIGTGWEFKKLNASVFYMTDKHYEYVQLGLGYQLSK</sequence>
<accession>A0A4U1C591</accession>